<dbReference type="SUPFAM" id="SSF51735">
    <property type="entry name" value="NAD(P)-binding Rossmann-fold domains"/>
    <property type="match status" value="1"/>
</dbReference>
<dbReference type="PROSITE" id="PS51322">
    <property type="entry name" value="UEV"/>
    <property type="match status" value="1"/>
</dbReference>
<dbReference type="Gene3D" id="3.10.110.10">
    <property type="entry name" value="Ubiquitin Conjugating Enzyme"/>
    <property type="match status" value="1"/>
</dbReference>
<accession>A0ABM3W8Y6</accession>
<dbReference type="PANTHER" id="PTHR43128:SF33">
    <property type="entry name" value="UBIQUITIN-CONJUGATING ENZYME E2 VARIANT 3"/>
    <property type="match status" value="1"/>
</dbReference>
<dbReference type="Pfam" id="PF02866">
    <property type="entry name" value="Ldh_1_C"/>
    <property type="match status" value="1"/>
</dbReference>
<dbReference type="InterPro" id="IPR015955">
    <property type="entry name" value="Lactate_DH/Glyco_Ohase_4_C"/>
</dbReference>
<dbReference type="InterPro" id="IPR036291">
    <property type="entry name" value="NAD(P)-bd_dom_sf"/>
</dbReference>
<sequence length="384" mass="42360">MIFPHFKYSMDTYVFKDSSQKDLLNFTGTIPVMYHGTTYNIPIHLWILDSHPFAPPICFLKPTANMGISVGKHVDAQGRIYLPYLQNWSHPKSVIVGLIKEMIAKFQEELPLYSLSPSDEARQVDLLAYIAKITEGVSDINSKNWADQENKSVSKITVVGGGELGVACTLAISAKGIVDRLVLLDLSDGTKGGTMDLDIFNLPNVEISKVEIMTYVTWKLSAFPPSRVIGIGCNLDSQRLQYIITNVLKARISGKEVWVIGEQGEDKVSIWGSQEGLSHNSDVQLSNRAMELLRVKSQRSWSVGLSVADLVDSIVNDKKKVHSVSVLAKGYYDVNSDVFLSLPCILGSSGVCEIIKTTVKEDTVSEKLQSSASSIYGLQQQLKL</sequence>
<evidence type="ECO:0000313" key="3">
    <source>
        <dbReference type="RefSeq" id="XP_060033042.1"/>
    </source>
</evidence>
<dbReference type="CDD" id="cd11685">
    <property type="entry name" value="UEV_TSG101-like"/>
    <property type="match status" value="1"/>
</dbReference>
<dbReference type="PANTHER" id="PTHR43128">
    <property type="entry name" value="L-2-HYDROXYCARBOXYLATE DEHYDROGENASE (NAD(P)(+))"/>
    <property type="match status" value="1"/>
</dbReference>
<reference evidence="3" key="1">
    <citation type="submission" date="2025-08" db="UniProtKB">
        <authorList>
            <consortium name="RefSeq"/>
        </authorList>
    </citation>
    <scope>IDENTIFICATION</scope>
</reference>
<dbReference type="RefSeq" id="XP_060033042.1">
    <property type="nucleotide sequence ID" value="XM_060177059.1"/>
</dbReference>
<dbReference type="SUPFAM" id="SSF54495">
    <property type="entry name" value="UBC-like"/>
    <property type="match status" value="1"/>
</dbReference>
<dbReference type="Gene3D" id="3.90.110.10">
    <property type="entry name" value="Lactate dehydrogenase/glycoside hydrolase, family 4, C-terminal"/>
    <property type="match status" value="1"/>
</dbReference>
<feature type="domain" description="UEV" evidence="1">
    <location>
        <begin position="1"/>
        <end position="116"/>
    </location>
</feature>
<evidence type="ECO:0000313" key="2">
    <source>
        <dbReference type="Proteomes" id="UP001652624"/>
    </source>
</evidence>
<dbReference type="Pfam" id="PF05743">
    <property type="entry name" value="UEV"/>
    <property type="match status" value="1"/>
</dbReference>
<keyword evidence="2" id="KW-1185">Reference proteome</keyword>
<protein>
    <submittedName>
        <fullName evidence="3">Ubiquitin-conjugating enzyme E2 variant 3 isoform X2</fullName>
    </submittedName>
</protein>
<gene>
    <name evidence="3" type="primary">UEVLD</name>
</gene>
<dbReference type="Gene3D" id="3.40.50.720">
    <property type="entry name" value="NAD(P)-binding Rossmann-like Domain"/>
    <property type="match status" value="1"/>
</dbReference>
<organism evidence="2 3">
    <name type="scientific">Erinaceus europaeus</name>
    <name type="common">Western European hedgehog</name>
    <dbReference type="NCBI Taxonomy" id="9365"/>
    <lineage>
        <taxon>Eukaryota</taxon>
        <taxon>Metazoa</taxon>
        <taxon>Chordata</taxon>
        <taxon>Craniata</taxon>
        <taxon>Vertebrata</taxon>
        <taxon>Euteleostomi</taxon>
        <taxon>Mammalia</taxon>
        <taxon>Eutheria</taxon>
        <taxon>Laurasiatheria</taxon>
        <taxon>Eulipotyphla</taxon>
        <taxon>Erinaceidae</taxon>
        <taxon>Erinaceinae</taxon>
        <taxon>Erinaceus</taxon>
    </lineage>
</organism>
<dbReference type="InterPro" id="IPR022383">
    <property type="entry name" value="Lactate/malate_DH_C"/>
</dbReference>
<dbReference type="GeneID" id="103107133"/>
<dbReference type="InterPro" id="IPR008883">
    <property type="entry name" value="UEV_N"/>
</dbReference>
<name>A0ABM3W8Y6_ERIEU</name>
<dbReference type="SUPFAM" id="SSF56327">
    <property type="entry name" value="LDH C-terminal domain-like"/>
    <property type="match status" value="1"/>
</dbReference>
<evidence type="ECO:0000259" key="1">
    <source>
        <dbReference type="PROSITE" id="PS51322"/>
    </source>
</evidence>
<dbReference type="Proteomes" id="UP001652624">
    <property type="component" value="Chromosome 17"/>
</dbReference>
<proteinExistence type="predicted"/>
<dbReference type="InterPro" id="IPR016135">
    <property type="entry name" value="UBQ-conjugating_enzyme/RWD"/>
</dbReference>